<evidence type="ECO:0000313" key="9">
    <source>
        <dbReference type="Proteomes" id="UP000256321"/>
    </source>
</evidence>
<feature type="transmembrane region" description="Helical" evidence="6">
    <location>
        <begin position="98"/>
        <end position="123"/>
    </location>
</feature>
<dbReference type="InterPro" id="IPR004814">
    <property type="entry name" value="Oligopep_transpt"/>
</dbReference>
<dbReference type="RefSeq" id="WP_115498738.1">
    <property type="nucleotide sequence ID" value="NZ_JACRTI010000009.1"/>
</dbReference>
<keyword evidence="10" id="KW-1185">Reference proteome</keyword>
<keyword evidence="2" id="KW-0813">Transport</keyword>
<feature type="transmembrane region" description="Helical" evidence="6">
    <location>
        <begin position="191"/>
        <end position="212"/>
    </location>
</feature>
<evidence type="ECO:0000313" key="10">
    <source>
        <dbReference type="Proteomes" id="UP000629596"/>
    </source>
</evidence>
<feature type="transmembrane region" description="Helical" evidence="6">
    <location>
        <begin position="537"/>
        <end position="560"/>
    </location>
</feature>
<comment type="subcellular location">
    <subcellularLocation>
        <location evidence="1">Membrane</location>
        <topology evidence="1">Multi-pass membrane protein</topology>
    </subcellularLocation>
</comment>
<dbReference type="Pfam" id="PF03169">
    <property type="entry name" value="OPT"/>
    <property type="match status" value="1"/>
</dbReference>
<evidence type="ECO:0000256" key="2">
    <source>
        <dbReference type="ARBA" id="ARBA00022448"/>
    </source>
</evidence>
<keyword evidence="3 6" id="KW-0812">Transmembrane</keyword>
<accession>A0A3D8HGK8</accession>
<evidence type="ECO:0000256" key="3">
    <source>
        <dbReference type="ARBA" id="ARBA00022692"/>
    </source>
</evidence>
<dbReference type="EMBL" id="JACRTI010000009">
    <property type="protein sequence ID" value="MBC8601252.1"/>
    <property type="molecule type" value="Genomic_DNA"/>
</dbReference>
<feature type="transmembrane region" description="Helical" evidence="6">
    <location>
        <begin position="486"/>
        <end position="507"/>
    </location>
</feature>
<evidence type="ECO:0000256" key="5">
    <source>
        <dbReference type="ARBA" id="ARBA00023136"/>
    </source>
</evidence>
<feature type="transmembrane region" description="Helical" evidence="6">
    <location>
        <begin position="232"/>
        <end position="250"/>
    </location>
</feature>
<dbReference type="NCBIfam" id="TIGR00728">
    <property type="entry name" value="OPT_sfam"/>
    <property type="match status" value="1"/>
</dbReference>
<dbReference type="Proteomes" id="UP000629596">
    <property type="component" value="Unassembled WGS sequence"/>
</dbReference>
<reference evidence="7 10" key="2">
    <citation type="submission" date="2020-08" db="EMBL/GenBank/DDBJ databases">
        <title>Genome public.</title>
        <authorList>
            <person name="Liu C."/>
            <person name="Sun Q."/>
        </authorList>
    </citation>
    <scope>NUCLEOTIDE SEQUENCE [LARGE SCALE GENOMIC DNA]</scope>
    <source>
        <strain evidence="7 10">426_9</strain>
    </source>
</reference>
<comment type="caution">
    <text evidence="8">The sequence shown here is derived from an EMBL/GenBank/DDBJ whole genome shotgun (WGS) entry which is preliminary data.</text>
</comment>
<feature type="transmembrane region" description="Helical" evidence="6">
    <location>
        <begin position="44"/>
        <end position="62"/>
    </location>
</feature>
<dbReference type="InterPro" id="IPR004813">
    <property type="entry name" value="OPT"/>
</dbReference>
<dbReference type="Proteomes" id="UP000256321">
    <property type="component" value="Unassembled WGS sequence"/>
</dbReference>
<feature type="transmembrane region" description="Helical" evidence="6">
    <location>
        <begin position="418"/>
        <end position="438"/>
    </location>
</feature>
<evidence type="ECO:0000313" key="7">
    <source>
        <dbReference type="EMBL" id="MBC8601252.1"/>
    </source>
</evidence>
<keyword evidence="4 6" id="KW-1133">Transmembrane helix</keyword>
<feature type="transmembrane region" description="Helical" evidence="6">
    <location>
        <begin position="129"/>
        <end position="152"/>
    </location>
</feature>
<evidence type="ECO:0000313" key="8">
    <source>
        <dbReference type="EMBL" id="RDU50119.1"/>
    </source>
</evidence>
<dbReference type="GO" id="GO:0016020">
    <property type="term" value="C:membrane"/>
    <property type="evidence" value="ECO:0007669"/>
    <property type="project" value="UniProtKB-SubCell"/>
</dbReference>
<dbReference type="InterPro" id="IPR045035">
    <property type="entry name" value="YSL-like"/>
</dbReference>
<proteinExistence type="predicted"/>
<reference evidence="8 9" key="1">
    <citation type="submission" date="2018-07" db="EMBL/GenBank/DDBJ databases">
        <title>Parabacteroides acidifaciens nov. sp., isolated from human feces.</title>
        <authorList>
            <person name="Wang Y.J."/>
        </authorList>
    </citation>
    <scope>NUCLEOTIDE SEQUENCE [LARGE SCALE GENOMIC DNA]</scope>
    <source>
        <strain evidence="8 9">426-9</strain>
    </source>
</reference>
<dbReference type="AlphaFoldDB" id="A0A3D8HGK8"/>
<feature type="transmembrane region" description="Helical" evidence="6">
    <location>
        <begin position="639"/>
        <end position="657"/>
    </location>
</feature>
<dbReference type="PANTHER" id="PTHR31645:SF0">
    <property type="entry name" value="OLIGOPEPTIDE TRANSPORTER YGL114W-RELATED"/>
    <property type="match status" value="1"/>
</dbReference>
<gene>
    <name evidence="8" type="ORF">DWU89_06030</name>
    <name evidence="7" type="ORF">H8784_05895</name>
</gene>
<evidence type="ECO:0000256" key="6">
    <source>
        <dbReference type="SAM" id="Phobius"/>
    </source>
</evidence>
<dbReference type="GO" id="GO:0035673">
    <property type="term" value="F:oligopeptide transmembrane transporter activity"/>
    <property type="evidence" value="ECO:0007669"/>
    <property type="project" value="InterPro"/>
</dbReference>
<sequence>MKKEDEEKVGGLPENAYRELKEGEVYEPIMSPDKQYREVTPWSVFWGLVMAVIFSAAAAFLGLKVGQVFEAAIPIAIIAVGLSSGFKRKNALGENVIIQSIGANSGVIVAGAIFTLPALYILQDKYPEITINFFEVFMSSLLGGILGILLLIPFRKYFVSTMHGKYPFPEATATTQVLVSGEKGGNQAKPLIYAGLIGGLYDFIVSTFGWWSETVSTRIVGVGEMLAEKAKVVFKVNTGAAVLGLGYIIGLKYSAIICAGSFLVWLVIIPLMSAFFGAEVLTFGNDAITATVGSMSAEQIFTTYARHIGIGGIATAGVIGIINSWGIIKGAVGLAAKELKGKTGAVQTEELRTQKDLSMKVIAIGIFVALIATYLFFHFGVLDNWYYALIGLLIVGIIAFLFTTVAANAIAIVGTNPVSGMTLMTLILSSIILVAVGLKGTAGMVSALIIGGVVCTALSMAGGFITDLKIGYWLGSTPAKQESWKFLGTLVSAATVGGVILVLNQSYGFTSGQLAAPQANAMAAVIEPLMSGSGAPWLLYAIGAVLAIILNICKIPALAFSLGMFIQLELNTPLLIGGAISWYVGSRSKDQALNNARLEKGTLLASGFIAGGALMGVVSATMRFGGINLVNEEWMESNFAGVIAVVMYIMLMSYLAISSLKAKK</sequence>
<protein>
    <submittedName>
        <fullName evidence="8">Oligopeptide transporter, OPT family</fullName>
    </submittedName>
</protein>
<evidence type="ECO:0000256" key="4">
    <source>
        <dbReference type="ARBA" id="ARBA00022989"/>
    </source>
</evidence>
<dbReference type="EMBL" id="QREV01000009">
    <property type="protein sequence ID" value="RDU50119.1"/>
    <property type="molecule type" value="Genomic_DNA"/>
</dbReference>
<feature type="transmembrane region" description="Helical" evidence="6">
    <location>
        <begin position="262"/>
        <end position="284"/>
    </location>
</feature>
<feature type="transmembrane region" description="Helical" evidence="6">
    <location>
        <begin position="444"/>
        <end position="465"/>
    </location>
</feature>
<feature type="transmembrane region" description="Helical" evidence="6">
    <location>
        <begin position="385"/>
        <end position="411"/>
    </location>
</feature>
<dbReference type="NCBIfam" id="TIGR00733">
    <property type="entry name" value="OPT family oligopeptide transporter"/>
    <property type="match status" value="1"/>
</dbReference>
<organism evidence="8 9">
    <name type="scientific">Parabacteroides acidifaciens</name>
    <dbReference type="NCBI Taxonomy" id="2290935"/>
    <lineage>
        <taxon>Bacteria</taxon>
        <taxon>Pseudomonadati</taxon>
        <taxon>Bacteroidota</taxon>
        <taxon>Bacteroidia</taxon>
        <taxon>Bacteroidales</taxon>
        <taxon>Tannerellaceae</taxon>
        <taxon>Parabacteroides</taxon>
    </lineage>
</organism>
<feature type="transmembrane region" description="Helical" evidence="6">
    <location>
        <begin position="361"/>
        <end position="379"/>
    </location>
</feature>
<keyword evidence="5 6" id="KW-0472">Membrane</keyword>
<dbReference type="PANTHER" id="PTHR31645">
    <property type="entry name" value="OLIGOPEPTIDE TRANSPORTER YGL114W-RELATED"/>
    <property type="match status" value="1"/>
</dbReference>
<feature type="transmembrane region" description="Helical" evidence="6">
    <location>
        <begin position="68"/>
        <end position="86"/>
    </location>
</feature>
<name>A0A3D8HGK8_9BACT</name>
<feature type="transmembrane region" description="Helical" evidence="6">
    <location>
        <begin position="603"/>
        <end position="627"/>
    </location>
</feature>
<feature type="transmembrane region" description="Helical" evidence="6">
    <location>
        <begin position="304"/>
        <end position="328"/>
    </location>
</feature>
<evidence type="ECO:0000256" key="1">
    <source>
        <dbReference type="ARBA" id="ARBA00004141"/>
    </source>
</evidence>